<dbReference type="SUPFAM" id="SSF53300">
    <property type="entry name" value="vWA-like"/>
    <property type="match status" value="1"/>
</dbReference>
<dbReference type="SUPFAM" id="SSF56436">
    <property type="entry name" value="C-type lectin-like"/>
    <property type="match status" value="1"/>
</dbReference>
<dbReference type="PROSITE" id="PS50234">
    <property type="entry name" value="VWFA"/>
    <property type="match status" value="1"/>
</dbReference>
<gene>
    <name evidence="3" type="ORF">ANCCEY_10784</name>
</gene>
<dbReference type="InterPro" id="IPR016186">
    <property type="entry name" value="C-type_lectin-like/link_sf"/>
</dbReference>
<dbReference type="GO" id="GO:0045087">
    <property type="term" value="P:innate immune response"/>
    <property type="evidence" value="ECO:0007669"/>
    <property type="project" value="TreeGrafter"/>
</dbReference>
<name>A0A0D6LG21_9BILA</name>
<proteinExistence type="predicted"/>
<dbReference type="InterPro" id="IPR001304">
    <property type="entry name" value="C-type_lectin-like"/>
</dbReference>
<dbReference type="PROSITE" id="PS50041">
    <property type="entry name" value="C_TYPE_LECTIN_2"/>
    <property type="match status" value="1"/>
</dbReference>
<feature type="non-terminal residue" evidence="3">
    <location>
        <position position="1"/>
    </location>
</feature>
<feature type="domain" description="C-type lectin" evidence="1">
    <location>
        <begin position="201"/>
        <end position="321"/>
    </location>
</feature>
<sequence>SAIYDIMSILLSMHTHPSCFSAGLSQFSFIQQRLQLDIVIAIDVSSKTTGERLAQVADSISKLTRQFTFDRNDNRHVRLGIVTFAKERKLVEPDITSFDDAMRALEKVTTTTEEVAYLTRKTEDKNVTKIADYIKGSETQIITIAASDDNEVQQMLEKISSPQMSFELSDHNLIENILDSLCQANCYCPLKWHQLVLNGRRYGECFFFTKIDANWNAARSACKRIRSDSHLVHVSSEEEHEALRDLAIATHKQLDNPNPIHYHIGLSYSEELETYTWEGGANDVTFSNWDTNYPDLSKGKCVRAELKSETEVVWRNVPCSKTASKTGTVEDLTWFLSESEFKETCRKKLSACLNV</sequence>
<dbReference type="EMBL" id="KE125221">
    <property type="protein sequence ID" value="EPB70138.1"/>
    <property type="molecule type" value="Genomic_DNA"/>
</dbReference>
<evidence type="ECO:0000313" key="4">
    <source>
        <dbReference type="Proteomes" id="UP000054495"/>
    </source>
</evidence>
<dbReference type="InterPro" id="IPR036465">
    <property type="entry name" value="vWFA_dom_sf"/>
</dbReference>
<dbReference type="InterPro" id="IPR016187">
    <property type="entry name" value="CTDL_fold"/>
</dbReference>
<dbReference type="CDD" id="cd00037">
    <property type="entry name" value="CLECT"/>
    <property type="match status" value="1"/>
</dbReference>
<dbReference type="Pfam" id="PF00092">
    <property type="entry name" value="VWA"/>
    <property type="match status" value="1"/>
</dbReference>
<dbReference type="PANTHER" id="PTHR31024:SF13">
    <property type="entry name" value="C-TYPE LECTIN DOMAIN-CONTAINING PROTEIN 160"/>
    <property type="match status" value="1"/>
</dbReference>
<reference evidence="3 4" key="1">
    <citation type="submission" date="2013-05" db="EMBL/GenBank/DDBJ databases">
        <title>Draft genome of the parasitic nematode Anyclostoma ceylanicum.</title>
        <authorList>
            <person name="Mitreva M."/>
        </authorList>
    </citation>
    <scope>NUCLEOTIDE SEQUENCE [LARGE SCALE GENOMIC DNA]</scope>
</reference>
<dbReference type="PANTHER" id="PTHR31024">
    <property type="entry name" value="C-TYPE LECTIN"/>
    <property type="match status" value="1"/>
</dbReference>
<dbReference type="InterPro" id="IPR002035">
    <property type="entry name" value="VWF_A"/>
</dbReference>
<dbReference type="Pfam" id="PF00059">
    <property type="entry name" value="Lectin_C"/>
    <property type="match status" value="1"/>
</dbReference>
<feature type="domain" description="VWFA" evidence="2">
    <location>
        <begin position="37"/>
        <end position="170"/>
    </location>
</feature>
<keyword evidence="4" id="KW-1185">Reference proteome</keyword>
<dbReference type="Proteomes" id="UP000054495">
    <property type="component" value="Unassembled WGS sequence"/>
</dbReference>
<dbReference type="AlphaFoldDB" id="A0A0D6LG21"/>
<evidence type="ECO:0000259" key="1">
    <source>
        <dbReference type="PROSITE" id="PS50041"/>
    </source>
</evidence>
<evidence type="ECO:0000259" key="2">
    <source>
        <dbReference type="PROSITE" id="PS50234"/>
    </source>
</evidence>
<evidence type="ECO:0000313" key="3">
    <source>
        <dbReference type="EMBL" id="EPB70138.1"/>
    </source>
</evidence>
<dbReference type="Gene3D" id="3.10.100.10">
    <property type="entry name" value="Mannose-Binding Protein A, subunit A"/>
    <property type="match status" value="1"/>
</dbReference>
<dbReference type="Gene3D" id="3.40.50.410">
    <property type="entry name" value="von Willebrand factor, type A domain"/>
    <property type="match status" value="1"/>
</dbReference>
<accession>A0A0D6LG21</accession>
<organism evidence="3 4">
    <name type="scientific">Ancylostoma ceylanicum</name>
    <dbReference type="NCBI Taxonomy" id="53326"/>
    <lineage>
        <taxon>Eukaryota</taxon>
        <taxon>Metazoa</taxon>
        <taxon>Ecdysozoa</taxon>
        <taxon>Nematoda</taxon>
        <taxon>Chromadorea</taxon>
        <taxon>Rhabditida</taxon>
        <taxon>Rhabditina</taxon>
        <taxon>Rhabditomorpha</taxon>
        <taxon>Strongyloidea</taxon>
        <taxon>Ancylostomatidae</taxon>
        <taxon>Ancylostomatinae</taxon>
        <taxon>Ancylostoma</taxon>
    </lineage>
</organism>
<dbReference type="SMART" id="SM00034">
    <property type="entry name" value="CLECT"/>
    <property type="match status" value="1"/>
</dbReference>
<protein>
    <submittedName>
        <fullName evidence="3">Lectin C-type domain protein</fullName>
    </submittedName>
</protein>